<dbReference type="OrthoDB" id="5977855at2759"/>
<feature type="signal peptide" evidence="3">
    <location>
        <begin position="1"/>
        <end position="22"/>
    </location>
</feature>
<feature type="region of interest" description="Disordered" evidence="1">
    <location>
        <begin position="339"/>
        <end position="422"/>
    </location>
</feature>
<evidence type="ECO:0000256" key="1">
    <source>
        <dbReference type="SAM" id="MobiDB-lite"/>
    </source>
</evidence>
<feature type="compositionally biased region" description="Polar residues" evidence="1">
    <location>
        <begin position="368"/>
        <end position="386"/>
    </location>
</feature>
<evidence type="ECO:0000313" key="5">
    <source>
        <dbReference type="Proteomes" id="UP000708208"/>
    </source>
</evidence>
<feature type="compositionally biased region" description="Low complexity" evidence="1">
    <location>
        <begin position="892"/>
        <end position="904"/>
    </location>
</feature>
<reference evidence="4" key="1">
    <citation type="submission" date="2021-06" db="EMBL/GenBank/DDBJ databases">
        <authorList>
            <person name="Hodson N. C."/>
            <person name="Mongue J. A."/>
            <person name="Jaron S. K."/>
        </authorList>
    </citation>
    <scope>NUCLEOTIDE SEQUENCE</scope>
</reference>
<feature type="transmembrane region" description="Helical" evidence="2">
    <location>
        <begin position="258"/>
        <end position="287"/>
    </location>
</feature>
<dbReference type="AlphaFoldDB" id="A0A8J2KYF5"/>
<name>A0A8J2KYF5_9HEXA</name>
<dbReference type="EMBL" id="CAJVCH010537177">
    <property type="protein sequence ID" value="CAG7825677.1"/>
    <property type="molecule type" value="Genomic_DNA"/>
</dbReference>
<protein>
    <submittedName>
        <fullName evidence="4">Uncharacterized protein</fullName>
    </submittedName>
</protein>
<feature type="compositionally biased region" description="Basic and acidic residues" evidence="1">
    <location>
        <begin position="339"/>
        <end position="366"/>
    </location>
</feature>
<feature type="region of interest" description="Disordered" evidence="1">
    <location>
        <begin position="886"/>
        <end position="913"/>
    </location>
</feature>
<keyword evidence="5" id="KW-1185">Reference proteome</keyword>
<keyword evidence="2" id="KW-0472">Membrane</keyword>
<keyword evidence="3" id="KW-0732">Signal</keyword>
<gene>
    <name evidence="4" type="ORF">AFUS01_LOCUS35776</name>
</gene>
<evidence type="ECO:0000313" key="4">
    <source>
        <dbReference type="EMBL" id="CAG7825677.1"/>
    </source>
</evidence>
<proteinExistence type="predicted"/>
<accession>A0A8J2KYF5</accession>
<organism evidence="4 5">
    <name type="scientific">Allacma fusca</name>
    <dbReference type="NCBI Taxonomy" id="39272"/>
    <lineage>
        <taxon>Eukaryota</taxon>
        <taxon>Metazoa</taxon>
        <taxon>Ecdysozoa</taxon>
        <taxon>Arthropoda</taxon>
        <taxon>Hexapoda</taxon>
        <taxon>Collembola</taxon>
        <taxon>Symphypleona</taxon>
        <taxon>Sminthuridae</taxon>
        <taxon>Allacma</taxon>
    </lineage>
</organism>
<keyword evidence="2" id="KW-1133">Transmembrane helix</keyword>
<keyword evidence="2" id="KW-0812">Transmembrane</keyword>
<evidence type="ECO:0000256" key="3">
    <source>
        <dbReference type="SAM" id="SignalP"/>
    </source>
</evidence>
<comment type="caution">
    <text evidence="4">The sequence shown here is derived from an EMBL/GenBank/DDBJ whole genome shotgun (WGS) entry which is preliminary data.</text>
</comment>
<feature type="chain" id="PRO_5035318704" evidence="3">
    <location>
        <begin position="23"/>
        <end position="946"/>
    </location>
</feature>
<dbReference type="Proteomes" id="UP000708208">
    <property type="component" value="Unassembled WGS sequence"/>
</dbReference>
<evidence type="ECO:0000256" key="2">
    <source>
        <dbReference type="SAM" id="Phobius"/>
    </source>
</evidence>
<sequence>MHKKIKIDLIVWLVITRNLCDAEYILEDFKVQPFLPNSMALIFMAKVSNDGKPPTDSKILSLRMEMIKCCLSIFHHDPDCESMKLRSGLFHRIKPGETKSLLTFYPNKHIINRIGFCTFRIHGESSIKPFKIDFNTAEGYPHVPHGAFANSGPKPCEYIDEDPVKHCKPVNCIEKYTGYRSFYNETIKICEPTPFCLDTKKLTSDDSLLHKQEHQPRLMLNPDTNKCVNESIYKTLKTRAIVLLNDDESKMTTKTFAALYGITLAKLTVALILTLIFMIVICIVLKFCFCCLPCCAVFKDDQGKKYSSKGSTKYAPIVNEAEHAPDSATTIIKEVRDRREMTKAKDWTPDAKKDNSRHSNRSKDDSPEGSSPTLETTQDLESGSKSFSDKEPSTPKTSGSPSSKKDSTHAMHQPASSSSTASIITFRKQPNVTRLLHQVDSIGEKKSDNNSRLALSQDLERAFGRDMRFNHQKNNRLSYNDTVSMPQEIPDPSSQMLNLKDVPPLKSTIHQVQEPSGVSLYFPRHESSQNPEVRTGVSGFQRRHISQGNRQLEHANKIERDQLPADRFYKDEMAKAASFLRELEQRRSDTSPIYFEKRPLVPEQLSPLTKASEISQAGTIIENDTSKVAKKPEGPLPPRNSEKPIRRIKDEAPIPLSMICSEKTINRLRTPDVPDKIIVRDDASQVENNNSNKLSWEQQPDEIFATFHSPIYSSTPTEALPNSILPTESFNGNSSSTLNIPTNPFSNYDDTSYIKINSNESSQHLTPVQSFQSLTEIVRSPNQTEIPLQFQIPPGFKSKLAPFVDVTAFTVPIPVKTKEKPLSVKFQETPTSSKVQDSGCGPDSDFLRRLPCNQQKNENVWYCTGGSKASDGKFRNVKEINSQNLVHSPPQLSESETSLEGSECLESRNDPRSSCFFDDYLQPLRRPSVSDEILTQNRWIDNFRSE</sequence>